<proteinExistence type="predicted"/>
<evidence type="ECO:0000313" key="2">
    <source>
        <dbReference type="EMBL" id="WBO85031.1"/>
    </source>
</evidence>
<gene>
    <name evidence="2" type="ORF">O9Z63_02035</name>
</gene>
<evidence type="ECO:0000313" key="3">
    <source>
        <dbReference type="Proteomes" id="UP001211872"/>
    </source>
</evidence>
<reference evidence="2 3" key="1">
    <citation type="journal article" date="2011" name="Int. J. Syst. Evol. Microbiol.">
        <title>Hymenobacter yonginensis sp. nov., isolated from a mesotrophic artificial lake.</title>
        <authorList>
            <person name="Joung Y."/>
            <person name="Cho S.H."/>
            <person name="Kim H."/>
            <person name="Kim S.B."/>
            <person name="Joh K."/>
        </authorList>
    </citation>
    <scope>NUCLEOTIDE SEQUENCE [LARGE SCALE GENOMIC DNA]</scope>
    <source>
        <strain evidence="2 3">KCTC 22745</strain>
    </source>
</reference>
<accession>A0ABY7PQC5</accession>
<sequence length="124" mass="12781">MQDTKGKVIFSLLAGATAGIVTGLLLAPETGDETRSGLKKSASKLGEDLSKLFKDGLSHFGAAGTPAARNPQHQADRSAADQLLNSLSSATKAPATPDPVEDNDSDYDGIGSDTRHSAGYGRPK</sequence>
<organism evidence="2 3">
    <name type="scientific">Hymenobacter yonginensis</name>
    <dbReference type="NCBI Taxonomy" id="748197"/>
    <lineage>
        <taxon>Bacteria</taxon>
        <taxon>Pseudomonadati</taxon>
        <taxon>Bacteroidota</taxon>
        <taxon>Cytophagia</taxon>
        <taxon>Cytophagales</taxon>
        <taxon>Hymenobacteraceae</taxon>
        <taxon>Hymenobacter</taxon>
    </lineage>
</organism>
<dbReference type="Proteomes" id="UP001211872">
    <property type="component" value="Chromosome"/>
</dbReference>
<name>A0ABY7PQC5_9BACT</name>
<evidence type="ECO:0000256" key="1">
    <source>
        <dbReference type="SAM" id="MobiDB-lite"/>
    </source>
</evidence>
<feature type="region of interest" description="Disordered" evidence="1">
    <location>
        <begin position="60"/>
        <end position="124"/>
    </location>
</feature>
<keyword evidence="3" id="KW-1185">Reference proteome</keyword>
<dbReference type="InterPro" id="IPR024623">
    <property type="entry name" value="YtxH"/>
</dbReference>
<dbReference type="RefSeq" id="WP_270127608.1">
    <property type="nucleotide sequence ID" value="NZ_CP115396.1"/>
</dbReference>
<dbReference type="EMBL" id="CP115396">
    <property type="protein sequence ID" value="WBO85031.1"/>
    <property type="molecule type" value="Genomic_DNA"/>
</dbReference>
<dbReference type="Pfam" id="PF12732">
    <property type="entry name" value="YtxH"/>
    <property type="match status" value="1"/>
</dbReference>
<protein>
    <submittedName>
        <fullName evidence="2">YtxH domain-containing protein</fullName>
    </submittedName>
</protein>